<feature type="signal peptide" evidence="6">
    <location>
        <begin position="1"/>
        <end position="19"/>
    </location>
</feature>
<dbReference type="InterPro" id="IPR036318">
    <property type="entry name" value="FAD-bd_PCMH-like_sf"/>
</dbReference>
<evidence type="ECO:0000256" key="5">
    <source>
        <dbReference type="ARBA" id="ARBA00023002"/>
    </source>
</evidence>
<dbReference type="InterPro" id="IPR016169">
    <property type="entry name" value="FAD-bd_PCMH_sub2"/>
</dbReference>
<dbReference type="AlphaFoldDB" id="A0A370TNC3"/>
<keyword evidence="6" id="KW-0732">Signal</keyword>
<sequence length="645" mass="69091">MAQAIRAVTFASLASLILAQQINSGHGPVAATPGTVLPAAAVVPASSTAAGAQLFQWESLQLTQPVLANLTNMNLTNAALFGFPTTSLAPTSQCKVFPGDAHWPPPIVWEILNLLTGDALTQVVPLAAPCYSGWPEYNAAKCASITSQWSDPNLHVNDPSSTQWPLFQGLTCLPPSLRSSSTTCTLGGYASYSIEVTNVAQIQLALNFARNLNIRLVVKNTGHDFADKSIGAGALSLWTHKLNDLKFYPNYVHGSYSGPAFKLGAGVETADVYLAAEQNGVTVVGGECRTVGLAGGYIAGGGHSPMSSLVLSMEVVLPNGKFVTASATSNPDLFWALRGGGTFGVVTSLVIMAYPKIPVTTMTFDFTMSNTLSADTFWAGVRAYMTYFATFTDAGTYGYFNIVPNTSGGFTFTFNPFWGANMTKPQLQALVAPFLGDLNNLGIPVTPVYTQYASLYPAWKASFPPEVVGGFNNHAASRLFPRENFVNPTLLNATLAAVRYAIEAGGILVGYNIKAATNSHANQNNSVNPAWRNTLTHFILPALWDNDATFAQIQAASETLTNDWMAKWRAASPGAGAYMAEADINEPNFQQAFYGSYYPKLYALKKQIDPYGLFYAPTAVGSEDWYITGQIPYVPTQNGKLCRKP</sequence>
<evidence type="ECO:0000259" key="7">
    <source>
        <dbReference type="PROSITE" id="PS51387"/>
    </source>
</evidence>
<dbReference type="InterPro" id="IPR050416">
    <property type="entry name" value="FAD-linked_Oxidoreductase"/>
</dbReference>
<evidence type="ECO:0000256" key="1">
    <source>
        <dbReference type="ARBA" id="ARBA00001974"/>
    </source>
</evidence>
<keyword evidence="3" id="KW-0285">Flavoprotein</keyword>
<feature type="chain" id="PRO_5016827161" description="FAD-binding PCMH-type domain-containing protein" evidence="6">
    <location>
        <begin position="20"/>
        <end position="645"/>
    </location>
</feature>
<comment type="cofactor">
    <cofactor evidence="1">
        <name>FAD</name>
        <dbReference type="ChEBI" id="CHEBI:57692"/>
    </cofactor>
</comment>
<evidence type="ECO:0000256" key="4">
    <source>
        <dbReference type="ARBA" id="ARBA00022827"/>
    </source>
</evidence>
<dbReference type="Pfam" id="PF01565">
    <property type="entry name" value="FAD_binding_4"/>
    <property type="match status" value="1"/>
</dbReference>
<name>A0A370TNC3_9HELO</name>
<dbReference type="Gene3D" id="3.30.465.10">
    <property type="match status" value="2"/>
</dbReference>
<feature type="domain" description="FAD-binding PCMH-type" evidence="7">
    <location>
        <begin position="186"/>
        <end position="356"/>
    </location>
</feature>
<keyword evidence="9" id="KW-1185">Reference proteome</keyword>
<evidence type="ECO:0000256" key="6">
    <source>
        <dbReference type="SAM" id="SignalP"/>
    </source>
</evidence>
<evidence type="ECO:0000256" key="2">
    <source>
        <dbReference type="ARBA" id="ARBA00005466"/>
    </source>
</evidence>
<evidence type="ECO:0000256" key="3">
    <source>
        <dbReference type="ARBA" id="ARBA00022630"/>
    </source>
</evidence>
<proteinExistence type="inferred from homology"/>
<dbReference type="EMBL" id="NPIC01000003">
    <property type="protein sequence ID" value="RDL37025.1"/>
    <property type="molecule type" value="Genomic_DNA"/>
</dbReference>
<evidence type="ECO:0000313" key="8">
    <source>
        <dbReference type="EMBL" id="RDL37025.1"/>
    </source>
</evidence>
<keyword evidence="4" id="KW-0274">FAD</keyword>
<dbReference type="Proteomes" id="UP000254866">
    <property type="component" value="Unassembled WGS sequence"/>
</dbReference>
<dbReference type="PANTHER" id="PTHR42973:SF39">
    <property type="entry name" value="FAD-BINDING PCMH-TYPE DOMAIN-CONTAINING PROTEIN"/>
    <property type="match status" value="1"/>
</dbReference>
<dbReference type="GO" id="GO:0071949">
    <property type="term" value="F:FAD binding"/>
    <property type="evidence" value="ECO:0007669"/>
    <property type="project" value="InterPro"/>
</dbReference>
<dbReference type="SUPFAM" id="SSF56176">
    <property type="entry name" value="FAD-binding/transporter-associated domain-like"/>
    <property type="match status" value="1"/>
</dbReference>
<dbReference type="InterPro" id="IPR012951">
    <property type="entry name" value="BBE"/>
</dbReference>
<gene>
    <name evidence="8" type="ORF">BP5553_04458</name>
</gene>
<dbReference type="InterPro" id="IPR016166">
    <property type="entry name" value="FAD-bd_PCMH"/>
</dbReference>
<dbReference type="PANTHER" id="PTHR42973">
    <property type="entry name" value="BINDING OXIDOREDUCTASE, PUTATIVE (AFU_ORTHOLOGUE AFUA_1G17690)-RELATED"/>
    <property type="match status" value="1"/>
</dbReference>
<dbReference type="RefSeq" id="XP_031869681.1">
    <property type="nucleotide sequence ID" value="XM_032013081.1"/>
</dbReference>
<evidence type="ECO:0000313" key="9">
    <source>
        <dbReference type="Proteomes" id="UP000254866"/>
    </source>
</evidence>
<reference evidence="8 9" key="1">
    <citation type="journal article" date="2018" name="IMA Fungus">
        <title>IMA Genome-F 9: Draft genome sequence of Annulohypoxylon stygium, Aspergillus mulundensis, Berkeleyomyces basicola (syn. Thielaviopsis basicola), Ceratocystis smalleyi, two Cercospora beticola strains, Coleophoma cylindrospora, Fusarium fracticaudum, Phialophora cf. hyalina, and Morchella septimelata.</title>
        <authorList>
            <person name="Wingfield B.D."/>
            <person name="Bills G.F."/>
            <person name="Dong Y."/>
            <person name="Huang W."/>
            <person name="Nel W.J."/>
            <person name="Swalarsk-Parry B.S."/>
            <person name="Vaghefi N."/>
            <person name="Wilken P.M."/>
            <person name="An Z."/>
            <person name="de Beer Z.W."/>
            <person name="De Vos L."/>
            <person name="Chen L."/>
            <person name="Duong T.A."/>
            <person name="Gao Y."/>
            <person name="Hammerbacher A."/>
            <person name="Kikkert J.R."/>
            <person name="Li Y."/>
            <person name="Li H."/>
            <person name="Li K."/>
            <person name="Li Q."/>
            <person name="Liu X."/>
            <person name="Ma X."/>
            <person name="Naidoo K."/>
            <person name="Pethybridge S.J."/>
            <person name="Sun J."/>
            <person name="Steenkamp E.T."/>
            <person name="van der Nest M.A."/>
            <person name="van Wyk S."/>
            <person name="Wingfield M.J."/>
            <person name="Xiong C."/>
            <person name="Yue Q."/>
            <person name="Zhang X."/>
        </authorList>
    </citation>
    <scope>NUCLEOTIDE SEQUENCE [LARGE SCALE GENOMIC DNA]</scope>
    <source>
        <strain evidence="8 9">BP 5553</strain>
    </source>
</reference>
<keyword evidence="5" id="KW-0560">Oxidoreductase</keyword>
<dbReference type="GO" id="GO:0016491">
    <property type="term" value="F:oxidoreductase activity"/>
    <property type="evidence" value="ECO:0007669"/>
    <property type="project" value="UniProtKB-KW"/>
</dbReference>
<dbReference type="GeneID" id="43597307"/>
<dbReference type="InterPro" id="IPR006094">
    <property type="entry name" value="Oxid_FAD_bind_N"/>
</dbReference>
<protein>
    <recommendedName>
        <fullName evidence="7">FAD-binding PCMH-type domain-containing protein</fullName>
    </recommendedName>
</protein>
<comment type="similarity">
    <text evidence="2">Belongs to the oxygen-dependent FAD-linked oxidoreductase family.</text>
</comment>
<dbReference type="Pfam" id="PF08031">
    <property type="entry name" value="BBE"/>
    <property type="match status" value="1"/>
</dbReference>
<accession>A0A370TNC3</accession>
<dbReference type="OrthoDB" id="9983560at2759"/>
<comment type="caution">
    <text evidence="8">The sequence shown here is derived from an EMBL/GenBank/DDBJ whole genome shotgun (WGS) entry which is preliminary data.</text>
</comment>
<organism evidence="8 9">
    <name type="scientific">Venustampulla echinocandica</name>
    <dbReference type="NCBI Taxonomy" id="2656787"/>
    <lineage>
        <taxon>Eukaryota</taxon>
        <taxon>Fungi</taxon>
        <taxon>Dikarya</taxon>
        <taxon>Ascomycota</taxon>
        <taxon>Pezizomycotina</taxon>
        <taxon>Leotiomycetes</taxon>
        <taxon>Helotiales</taxon>
        <taxon>Pleuroascaceae</taxon>
        <taxon>Venustampulla</taxon>
    </lineage>
</organism>
<dbReference type="PROSITE" id="PS51387">
    <property type="entry name" value="FAD_PCMH"/>
    <property type="match status" value="1"/>
</dbReference>
<dbReference type="STRING" id="2656787.A0A370TNC3"/>